<dbReference type="HAMAP" id="MF_01420">
    <property type="entry name" value="HTH_type_WhiA"/>
    <property type="match status" value="1"/>
</dbReference>
<dbReference type="PANTHER" id="PTHR37307:SF1">
    <property type="entry name" value="CELL DIVISION PROTEIN WHIA-RELATED"/>
    <property type="match status" value="1"/>
</dbReference>
<dbReference type="STRING" id="171291.SAMN02745154_00607"/>
<accession>A0A1T4M2D7</accession>
<evidence type="ECO:0000259" key="5">
    <source>
        <dbReference type="Pfam" id="PF02650"/>
    </source>
</evidence>
<feature type="domain" description="Sporulation regulator WhiA C-terminal" evidence="5">
    <location>
        <begin position="196"/>
        <end position="281"/>
    </location>
</feature>
<dbReference type="InterPro" id="IPR023054">
    <property type="entry name" value="Sporulation_regulator_WhiA_C"/>
</dbReference>
<dbReference type="PANTHER" id="PTHR37307">
    <property type="entry name" value="CELL DIVISION PROTEIN WHIA-RELATED"/>
    <property type="match status" value="1"/>
</dbReference>
<dbReference type="InterPro" id="IPR039518">
    <property type="entry name" value="WhiA_LAGLIDADG_dom"/>
</dbReference>
<dbReference type="OrthoDB" id="401278at2"/>
<dbReference type="GO" id="GO:0043937">
    <property type="term" value="P:regulation of sporulation"/>
    <property type="evidence" value="ECO:0007669"/>
    <property type="project" value="InterPro"/>
</dbReference>
<evidence type="ECO:0000259" key="6">
    <source>
        <dbReference type="Pfam" id="PF14527"/>
    </source>
</evidence>
<dbReference type="Proteomes" id="UP000190389">
    <property type="component" value="Unassembled WGS sequence"/>
</dbReference>
<sequence>MKNKHVNSFSSDVKKEIINSISKKQEIIAFINGLVFCSAEVDKNHNYVTYIKNDYLLDKLMRKLQKVHLDYIKENTWKSKIIILSNNEIINELQSSDYLSFFFAGVFFGAGSISTKESTSYHLEISSHNKENLLIIQDKLNQYNFNFNFIVRANKYVIYTKNKDKLIDFLAGINAKNSWYELQNIIIKRDFENVTNRINNIDLSNINKIAKSTIKHIENINYIFEHNLEHLFDDNQLVAFRIKAEDKWLSLTELSYILETKHNIFISKSGLNHWFRKLEQVVAQHKKNI</sequence>
<gene>
    <name evidence="4" type="primary">whiA</name>
    <name evidence="7" type="ORF">SAMN02745154_00607</name>
</gene>
<dbReference type="AlphaFoldDB" id="A0A1T4M2D7"/>
<organism evidence="7 8">
    <name type="scientific">Mycoplasmopsis verecunda</name>
    <dbReference type="NCBI Taxonomy" id="171291"/>
    <lineage>
        <taxon>Bacteria</taxon>
        <taxon>Bacillati</taxon>
        <taxon>Mycoplasmatota</taxon>
        <taxon>Mycoplasmoidales</taxon>
        <taxon>Metamycoplasmataceae</taxon>
        <taxon>Mycoplasmopsis</taxon>
    </lineage>
</organism>
<evidence type="ECO:0000313" key="7">
    <source>
        <dbReference type="EMBL" id="SJZ61056.1"/>
    </source>
</evidence>
<dbReference type="Pfam" id="PF14527">
    <property type="entry name" value="LAGLIDADG_WhiA"/>
    <property type="match status" value="1"/>
</dbReference>
<reference evidence="8" key="1">
    <citation type="submission" date="2017-02" db="EMBL/GenBank/DDBJ databases">
        <authorList>
            <person name="Varghese N."/>
            <person name="Submissions S."/>
        </authorList>
    </citation>
    <scope>NUCLEOTIDE SEQUENCE [LARGE SCALE GENOMIC DNA]</scope>
    <source>
        <strain evidence="8">ATCC 27862</strain>
    </source>
</reference>
<evidence type="ECO:0000256" key="1">
    <source>
        <dbReference type="ARBA" id="ARBA00022618"/>
    </source>
</evidence>
<dbReference type="InterPro" id="IPR027434">
    <property type="entry name" value="Homing_endonucl"/>
</dbReference>
<dbReference type="EMBL" id="FUXF01000027">
    <property type="protein sequence ID" value="SJZ61056.1"/>
    <property type="molecule type" value="Genomic_DNA"/>
</dbReference>
<dbReference type="GO" id="GO:0051301">
    <property type="term" value="P:cell division"/>
    <property type="evidence" value="ECO:0007669"/>
    <property type="project" value="UniProtKB-UniRule"/>
</dbReference>
<dbReference type="SUPFAM" id="SSF55608">
    <property type="entry name" value="Homing endonucleases"/>
    <property type="match status" value="1"/>
</dbReference>
<dbReference type="GO" id="GO:0003677">
    <property type="term" value="F:DNA binding"/>
    <property type="evidence" value="ECO:0007669"/>
    <property type="project" value="UniProtKB-UniRule"/>
</dbReference>
<name>A0A1T4M2D7_9BACT</name>
<comment type="similarity">
    <text evidence="4">Belongs to the WhiA family.</text>
</comment>
<protein>
    <recommendedName>
        <fullName evidence="4">Probable cell division protein WhiA</fullName>
    </recommendedName>
</protein>
<evidence type="ECO:0000313" key="8">
    <source>
        <dbReference type="Proteomes" id="UP000190389"/>
    </source>
</evidence>
<dbReference type="RefSeq" id="WP_078747321.1">
    <property type="nucleotide sequence ID" value="NZ_CP137850.1"/>
</dbReference>
<keyword evidence="3 4" id="KW-0131">Cell cycle</keyword>
<dbReference type="Pfam" id="PF02650">
    <property type="entry name" value="HTH_WhiA"/>
    <property type="match status" value="1"/>
</dbReference>
<evidence type="ECO:0000256" key="2">
    <source>
        <dbReference type="ARBA" id="ARBA00023125"/>
    </source>
</evidence>
<evidence type="ECO:0000256" key="4">
    <source>
        <dbReference type="HAMAP-Rule" id="MF_01420"/>
    </source>
</evidence>
<dbReference type="Gene3D" id="3.10.28.10">
    <property type="entry name" value="Homing endonucleases"/>
    <property type="match status" value="1"/>
</dbReference>
<dbReference type="NCBIfam" id="TIGR00647">
    <property type="entry name" value="DNA_bind_WhiA"/>
    <property type="match status" value="1"/>
</dbReference>
<keyword evidence="2 4" id="KW-0238">DNA-binding</keyword>
<dbReference type="InterPro" id="IPR003802">
    <property type="entry name" value="Sporulation_regulator_WhiA"/>
</dbReference>
<comment type="function">
    <text evidence="4">Involved in cell division and chromosome segregation.</text>
</comment>
<keyword evidence="1 4" id="KW-0132">Cell division</keyword>
<feature type="domain" description="WhiA LAGLIDADG-like" evidence="6">
    <location>
        <begin position="100"/>
        <end position="191"/>
    </location>
</feature>
<keyword evidence="8" id="KW-1185">Reference proteome</keyword>
<evidence type="ECO:0000256" key="3">
    <source>
        <dbReference type="ARBA" id="ARBA00023306"/>
    </source>
</evidence>
<proteinExistence type="inferred from homology"/>